<name>A0A848LSD3_9BACT</name>
<dbReference type="InterPro" id="IPR036291">
    <property type="entry name" value="NAD(P)-bd_dom_sf"/>
</dbReference>
<keyword evidence="3" id="KW-1185">Reference proteome</keyword>
<protein>
    <submittedName>
        <fullName evidence="2">NAD(P)H-binding protein</fullName>
    </submittedName>
</protein>
<dbReference type="InterPro" id="IPR008030">
    <property type="entry name" value="NmrA-like"/>
</dbReference>
<dbReference type="Proteomes" id="UP000518300">
    <property type="component" value="Unassembled WGS sequence"/>
</dbReference>
<accession>A0A848LSD3</accession>
<proteinExistence type="predicted"/>
<sequence>MRALIIGGTGQTGSLVVQGLRQAGIDVRTASRNPRDGEQVRFDWERAETHDEALQGVDAVYMVAPAFVDNPAGVMVPFVDRAISRGVRNFVLLSASPVEEGTKGLGTVHAALRARAPGWTVLRPSWFMQNFFESRHHLAQSLATTGRMVTATGRGRVGFIDAADIAAVAVQTLRKPTNSDLILTGPEALSYDDVAAILSRLTGRRLEHRAVSFEETRAHMVASGIPDAYAALLAGMEESISRGTEDRTTDAVLRVTGRPPTPFREVAARLVKPGDAAA</sequence>
<dbReference type="Gene3D" id="3.90.25.10">
    <property type="entry name" value="UDP-galactose 4-epimerase, domain 1"/>
    <property type="match status" value="1"/>
</dbReference>
<dbReference type="AlphaFoldDB" id="A0A848LSD3"/>
<dbReference type="SUPFAM" id="SSF51735">
    <property type="entry name" value="NAD(P)-binding Rossmann-fold domains"/>
    <property type="match status" value="1"/>
</dbReference>
<comment type="caution">
    <text evidence="2">The sequence shown here is derived from an EMBL/GenBank/DDBJ whole genome shotgun (WGS) entry which is preliminary data.</text>
</comment>
<dbReference type="Gene3D" id="3.40.50.720">
    <property type="entry name" value="NAD(P)-binding Rossmann-like Domain"/>
    <property type="match status" value="1"/>
</dbReference>
<organism evidence="2 3">
    <name type="scientific">Pyxidicoccus fallax</name>
    <dbReference type="NCBI Taxonomy" id="394095"/>
    <lineage>
        <taxon>Bacteria</taxon>
        <taxon>Pseudomonadati</taxon>
        <taxon>Myxococcota</taxon>
        <taxon>Myxococcia</taxon>
        <taxon>Myxococcales</taxon>
        <taxon>Cystobacterineae</taxon>
        <taxon>Myxococcaceae</taxon>
        <taxon>Pyxidicoccus</taxon>
    </lineage>
</organism>
<dbReference type="PANTHER" id="PTHR43162:SF1">
    <property type="entry name" value="PRESTALK A DIFFERENTIATION PROTEIN A"/>
    <property type="match status" value="1"/>
</dbReference>
<evidence type="ECO:0000313" key="2">
    <source>
        <dbReference type="EMBL" id="NMO20867.1"/>
    </source>
</evidence>
<dbReference type="RefSeq" id="WP_169350071.1">
    <property type="nucleotide sequence ID" value="NZ_JABBJJ010000276.1"/>
</dbReference>
<dbReference type="EMBL" id="JABBJJ010000276">
    <property type="protein sequence ID" value="NMO20867.1"/>
    <property type="molecule type" value="Genomic_DNA"/>
</dbReference>
<dbReference type="Pfam" id="PF05368">
    <property type="entry name" value="NmrA"/>
    <property type="match status" value="1"/>
</dbReference>
<feature type="domain" description="NmrA-like" evidence="1">
    <location>
        <begin position="4"/>
        <end position="241"/>
    </location>
</feature>
<dbReference type="InterPro" id="IPR051604">
    <property type="entry name" value="Ergot_Alk_Oxidoreductase"/>
</dbReference>
<dbReference type="PANTHER" id="PTHR43162">
    <property type="match status" value="1"/>
</dbReference>
<gene>
    <name evidence="2" type="ORF">HG543_39385</name>
</gene>
<evidence type="ECO:0000313" key="3">
    <source>
        <dbReference type="Proteomes" id="UP000518300"/>
    </source>
</evidence>
<reference evidence="2 3" key="1">
    <citation type="submission" date="2020-04" db="EMBL/GenBank/DDBJ databases">
        <title>Draft genome of Pyxidicoccus fallax type strain.</title>
        <authorList>
            <person name="Whitworth D.E."/>
        </authorList>
    </citation>
    <scope>NUCLEOTIDE SEQUENCE [LARGE SCALE GENOMIC DNA]</scope>
    <source>
        <strain evidence="2 3">DSM 14698</strain>
    </source>
</reference>
<evidence type="ECO:0000259" key="1">
    <source>
        <dbReference type="Pfam" id="PF05368"/>
    </source>
</evidence>